<accession>A0A179IDB4</accession>
<feature type="non-terminal residue" evidence="1">
    <location>
        <position position="109"/>
    </location>
</feature>
<proteinExistence type="predicted"/>
<organism evidence="1 2">
    <name type="scientific">Cordyceps confragosa</name>
    <name type="common">Lecanicillium lecanii</name>
    <dbReference type="NCBI Taxonomy" id="2714763"/>
    <lineage>
        <taxon>Eukaryota</taxon>
        <taxon>Fungi</taxon>
        <taxon>Dikarya</taxon>
        <taxon>Ascomycota</taxon>
        <taxon>Pezizomycotina</taxon>
        <taxon>Sordariomycetes</taxon>
        <taxon>Hypocreomycetidae</taxon>
        <taxon>Hypocreales</taxon>
        <taxon>Cordycipitaceae</taxon>
        <taxon>Akanthomyces</taxon>
    </lineage>
</organism>
<keyword evidence="2" id="KW-1185">Reference proteome</keyword>
<dbReference type="OrthoDB" id="2209940at2759"/>
<dbReference type="InterPro" id="IPR038084">
    <property type="entry name" value="PduO/GlcC-like_sf"/>
</dbReference>
<protein>
    <submittedName>
        <fullName evidence="1">Uncharacterized protein</fullName>
    </submittedName>
</protein>
<evidence type="ECO:0000313" key="2">
    <source>
        <dbReference type="Proteomes" id="UP000243081"/>
    </source>
</evidence>
<comment type="caution">
    <text evidence="1">The sequence shown here is derived from an EMBL/GenBank/DDBJ whole genome shotgun (WGS) entry which is preliminary data.</text>
</comment>
<dbReference type="EMBL" id="LUKN01001596">
    <property type="protein sequence ID" value="OAR00637.1"/>
    <property type="molecule type" value="Genomic_DNA"/>
</dbReference>
<evidence type="ECO:0000313" key="1">
    <source>
        <dbReference type="EMBL" id="OAR00637.1"/>
    </source>
</evidence>
<dbReference type="Proteomes" id="UP000243081">
    <property type="component" value="Unassembled WGS sequence"/>
</dbReference>
<sequence length="109" mass="11276">MSQKVWKRNFAAGHGLEAVLAAIRTPGPEVPIPHAPATYDELAASDFGGTGFTLSSFTAGDASELGHLIHARLLCLSRPALVNIATTAGLTLHQSVTGAGTPPDCEAWV</sequence>
<gene>
    <name evidence="1" type="ORF">LLEC1_06212</name>
</gene>
<dbReference type="Gene3D" id="3.30.450.150">
    <property type="entry name" value="Haem-degrading domain"/>
    <property type="match status" value="1"/>
</dbReference>
<name>A0A179IDB4_CORDF</name>
<dbReference type="AlphaFoldDB" id="A0A179IDB4"/>
<reference evidence="1 2" key="1">
    <citation type="submission" date="2016-03" db="EMBL/GenBank/DDBJ databases">
        <title>Fine-scale spatial genetic structure of a fungal parasite of coffee scale insects.</title>
        <authorList>
            <person name="Jackson D."/>
            <person name="Zemenick K.A."/>
            <person name="Malloure B."/>
            <person name="Quandt C.A."/>
            <person name="James T.Y."/>
        </authorList>
    </citation>
    <scope>NUCLEOTIDE SEQUENCE [LARGE SCALE GENOMIC DNA]</scope>
    <source>
        <strain evidence="1 2">UM487</strain>
    </source>
</reference>